<evidence type="ECO:0000313" key="2">
    <source>
        <dbReference type="EMBL" id="AMR79524.1"/>
    </source>
</evidence>
<keyword evidence="1" id="KW-1133">Transmembrane helix</keyword>
<dbReference type="EMBL" id="CP014844">
    <property type="protein sequence ID" value="AMR79524.1"/>
    <property type="molecule type" value="Genomic_DNA"/>
</dbReference>
<feature type="transmembrane region" description="Helical" evidence="1">
    <location>
        <begin position="38"/>
        <end position="57"/>
    </location>
</feature>
<dbReference type="AlphaFoldDB" id="A0A142JN62"/>
<feature type="transmembrane region" description="Helical" evidence="1">
    <location>
        <begin position="77"/>
        <end position="100"/>
    </location>
</feature>
<keyword evidence="1" id="KW-0812">Transmembrane</keyword>
<dbReference type="InterPro" id="IPR049458">
    <property type="entry name" value="EpsG-like"/>
</dbReference>
<accession>A0A142JN62</accession>
<name>A0A142JN62_9BURK</name>
<feature type="transmembrane region" description="Helical" evidence="1">
    <location>
        <begin position="289"/>
        <end position="307"/>
    </location>
</feature>
<dbReference type="Proteomes" id="UP000075238">
    <property type="component" value="Chromosome 1"/>
</dbReference>
<dbReference type="KEGG" id="cnan:A2G96_18235"/>
<feature type="transmembrane region" description="Helical" evidence="1">
    <location>
        <begin position="12"/>
        <end position="29"/>
    </location>
</feature>
<dbReference type="Pfam" id="PF14897">
    <property type="entry name" value="EpsG"/>
    <property type="match status" value="1"/>
</dbReference>
<feature type="transmembrane region" description="Helical" evidence="1">
    <location>
        <begin position="341"/>
        <end position="362"/>
    </location>
</feature>
<organism evidence="2 3">
    <name type="scientific">Cupriavidus nantongensis</name>
    <dbReference type="NCBI Taxonomy" id="1796606"/>
    <lineage>
        <taxon>Bacteria</taxon>
        <taxon>Pseudomonadati</taxon>
        <taxon>Pseudomonadota</taxon>
        <taxon>Betaproteobacteria</taxon>
        <taxon>Burkholderiales</taxon>
        <taxon>Burkholderiaceae</taxon>
        <taxon>Cupriavidus</taxon>
    </lineage>
</organism>
<reference evidence="2 3" key="1">
    <citation type="submission" date="2016-03" db="EMBL/GenBank/DDBJ databases">
        <title>Complete genome sequence of a novel chlorpyrifos degrading bacterium, Cupriavidus nantongensis sp. X1.</title>
        <authorList>
            <person name="Fang L."/>
        </authorList>
    </citation>
    <scope>NUCLEOTIDE SEQUENCE [LARGE SCALE GENOMIC DNA]</scope>
    <source>
        <strain evidence="2 3">X1</strain>
    </source>
</reference>
<keyword evidence="1" id="KW-0472">Membrane</keyword>
<feature type="transmembrane region" description="Helical" evidence="1">
    <location>
        <begin position="180"/>
        <end position="204"/>
    </location>
</feature>
<sequence length="374" mass="41788">MAQTDCDDGVTIYWTTFLLVAVLAWAEQFSEARRYLQVLYIPVLLWLVVLAGFRFHADNDYAAYEAIFLDVPPLQQLLHHAWVNVIPDSLVGLESGYILLIGLSKSLGLSFQGSLLAISALSISIYAFVIARASPYWYVSLLLYLSQGFWVREFTQIRFGLTCALALLSFYYVARGRNIVALVLAAICPLVHLSGLVALGGVAFQRAIKPAYIAVALILCLALFYLNALPNWNTVLTQIPQIGEKLLKYANTEESDPIKIFAVLSSAAYCLVAIYCYTHVAENHGRNMIWLNLYIVSTLILLLFGQVGILQRLAVVFATSLYVIAPICLETMYRRNRTGEALLLLSIATFHSLLLFVAKFSILRPYNSNFDIFS</sequence>
<feature type="transmembrane region" description="Helical" evidence="1">
    <location>
        <begin position="258"/>
        <end position="277"/>
    </location>
</feature>
<evidence type="ECO:0000256" key="1">
    <source>
        <dbReference type="SAM" id="Phobius"/>
    </source>
</evidence>
<keyword evidence="3" id="KW-1185">Reference proteome</keyword>
<evidence type="ECO:0000313" key="3">
    <source>
        <dbReference type="Proteomes" id="UP000075238"/>
    </source>
</evidence>
<feature type="transmembrane region" description="Helical" evidence="1">
    <location>
        <begin position="107"/>
        <end position="129"/>
    </location>
</feature>
<protein>
    <recommendedName>
        <fullName evidence="4">EpsG family protein</fullName>
    </recommendedName>
</protein>
<feature type="transmembrane region" description="Helical" evidence="1">
    <location>
        <begin position="158"/>
        <end position="174"/>
    </location>
</feature>
<proteinExistence type="predicted"/>
<dbReference type="RefSeq" id="WP_062801487.1">
    <property type="nucleotide sequence ID" value="NZ_CP014844.1"/>
</dbReference>
<gene>
    <name evidence="2" type="ORF">A2G96_18235</name>
</gene>
<dbReference type="STRING" id="1796606.A2G96_18235"/>
<evidence type="ECO:0008006" key="4">
    <source>
        <dbReference type="Google" id="ProtNLM"/>
    </source>
</evidence>
<feature type="transmembrane region" description="Helical" evidence="1">
    <location>
        <begin position="211"/>
        <end position="228"/>
    </location>
</feature>